<gene>
    <name evidence="1" type="primary">55</name>
    <name evidence="1" type="ORF">SEA_TWEETY19_55</name>
</gene>
<keyword evidence="2" id="KW-1185">Reference proteome</keyword>
<dbReference type="GeneID" id="77954840"/>
<proteinExistence type="predicted"/>
<reference evidence="2" key="1">
    <citation type="submission" date="2020-08" db="EMBL/GenBank/DDBJ databases">
        <authorList>
            <person name="Hillin M.J."/>
            <person name="Beth T.W."/>
            <person name="Collman T.N."/>
            <person name="Davis R.E."/>
            <person name="Dobesh B.I."/>
            <person name="Johnson A.L."/>
            <person name="Lewis B.M."/>
            <person name="Suarez T.R."/>
            <person name="Villa E.C."/>
            <person name="Walker J.R."/>
            <person name="Labonte J.M."/>
            <person name="Butela K.A."/>
            <person name="Garlena R.A."/>
            <person name="Russell D.A."/>
            <person name="Pope W.H."/>
            <person name="Jacobs-Sera D."/>
            <person name="Hatfull G.F."/>
        </authorList>
    </citation>
    <scope>NUCLEOTIDE SEQUENCE [LARGE SCALE GENOMIC DNA]</scope>
</reference>
<dbReference type="KEGG" id="vg:77954840"/>
<accession>A0A7G9W251</accession>
<dbReference type="RefSeq" id="YP_010678445.1">
    <property type="nucleotide sequence ID" value="NC_071035.1"/>
</dbReference>
<sequence length="66" mass="7154">MIPELLEEAARTGDFVTVVLHSTTQLSIGTVAEHPTMPGGYYMFRPMGTGRGLAFHSDEVAEVIFA</sequence>
<protein>
    <submittedName>
        <fullName evidence="1">RNA binding protein</fullName>
    </submittedName>
</protein>
<dbReference type="EMBL" id="MT897906">
    <property type="protein sequence ID" value="QNO12714.1"/>
    <property type="molecule type" value="Genomic_DNA"/>
</dbReference>
<evidence type="ECO:0000313" key="1">
    <source>
        <dbReference type="EMBL" id="QNO12714.1"/>
    </source>
</evidence>
<organism evidence="1 2">
    <name type="scientific">Arthrobacter phage Tweety19</name>
    <dbReference type="NCBI Taxonomy" id="2768133"/>
    <lineage>
        <taxon>Viruses</taxon>
        <taxon>Duplodnaviria</taxon>
        <taxon>Heunggongvirae</taxon>
        <taxon>Uroviricota</taxon>
        <taxon>Caudoviricetes</taxon>
        <taxon>Casidaviridae</taxon>
        <taxon>Galvastonvirus</taxon>
        <taxon>Galvastonvirus tweety19</taxon>
    </lineage>
</organism>
<evidence type="ECO:0000313" key="2">
    <source>
        <dbReference type="Proteomes" id="UP000516204"/>
    </source>
</evidence>
<dbReference type="Proteomes" id="UP000516204">
    <property type="component" value="Segment"/>
</dbReference>
<name>A0A7G9W251_9CAUD</name>